<feature type="transmembrane region" description="Helical" evidence="8">
    <location>
        <begin position="93"/>
        <end position="119"/>
    </location>
</feature>
<feature type="transmembrane region" description="Helical" evidence="8">
    <location>
        <begin position="341"/>
        <end position="374"/>
    </location>
</feature>
<dbReference type="OrthoDB" id="9793390at2"/>
<keyword evidence="10" id="KW-1185">Reference proteome</keyword>
<accession>A0A267MF67</accession>
<feature type="transmembrane region" description="Helical" evidence="8">
    <location>
        <begin position="311"/>
        <end position="329"/>
    </location>
</feature>
<keyword evidence="6 8" id="KW-1133">Transmembrane helix</keyword>
<evidence type="ECO:0000256" key="2">
    <source>
        <dbReference type="ARBA" id="ARBA00009773"/>
    </source>
</evidence>
<dbReference type="GO" id="GO:0005886">
    <property type="term" value="C:plasma membrane"/>
    <property type="evidence" value="ECO:0007669"/>
    <property type="project" value="UniProtKB-SubCell"/>
</dbReference>
<sequence>MGGIMRLNNRKYSIKGYMNLLIVILIAITYYKFVDNLDSMYRNISAIINKVLSILKPFLGALIIAYILDPLVKWIEFKVLSRINNIKDKYKRPISIGLVVVFIGGLVTIILILIIPATISSIKDLVNNLPSYINKTEDKILELINLIDKKDSYNFVQILNENIKEMFNRLGHMATNGINNILDGVVIFTSKTLNIVLAGIVSFYMLMYKDRIISSTRRILRAYLDDDTVDGIEKFVIEGDKIFVKYVIGKSIDSLIIGIMAFVILTIIKSPYVLLISIIVTITNMIPYFGPLIGMIVGFMFVSFYSSTKALWVLILLFFLQQFDSFYLTPKILGNKIGINPIWIIFSIILGGSLFGIVGMFLGVPVVSVMLITFDKVVEKRLKNKNKFKKE</sequence>
<comment type="caution">
    <text evidence="9">The sequence shown here is derived from an EMBL/GenBank/DDBJ whole genome shotgun (WGS) entry which is preliminary data.</text>
</comment>
<evidence type="ECO:0000256" key="3">
    <source>
        <dbReference type="ARBA" id="ARBA00022448"/>
    </source>
</evidence>
<evidence type="ECO:0000256" key="1">
    <source>
        <dbReference type="ARBA" id="ARBA00004651"/>
    </source>
</evidence>
<dbReference type="EMBL" id="NIBG01000018">
    <property type="protein sequence ID" value="PAB58209.1"/>
    <property type="molecule type" value="Genomic_DNA"/>
</dbReference>
<protein>
    <recommendedName>
        <fullName evidence="11">AI-2E family transporter</fullName>
    </recommendedName>
</protein>
<evidence type="ECO:0000313" key="9">
    <source>
        <dbReference type="EMBL" id="PAB58209.1"/>
    </source>
</evidence>
<comment type="similarity">
    <text evidence="2">Belongs to the autoinducer-2 exporter (AI-2E) (TC 2.A.86) family.</text>
</comment>
<feature type="transmembrane region" description="Helical" evidence="8">
    <location>
        <begin position="51"/>
        <end position="72"/>
    </location>
</feature>
<gene>
    <name evidence="9" type="ORF">CCE28_16350</name>
</gene>
<organism evidence="9 10">
    <name type="scientific">Anaeromicrobium sediminis</name>
    <dbReference type="NCBI Taxonomy" id="1478221"/>
    <lineage>
        <taxon>Bacteria</taxon>
        <taxon>Bacillati</taxon>
        <taxon>Bacillota</taxon>
        <taxon>Clostridia</taxon>
        <taxon>Peptostreptococcales</taxon>
        <taxon>Thermotaleaceae</taxon>
        <taxon>Anaeromicrobium</taxon>
    </lineage>
</organism>
<evidence type="ECO:0000313" key="10">
    <source>
        <dbReference type="Proteomes" id="UP000216024"/>
    </source>
</evidence>
<proteinExistence type="inferred from homology"/>
<evidence type="ECO:0000256" key="5">
    <source>
        <dbReference type="ARBA" id="ARBA00022692"/>
    </source>
</evidence>
<keyword evidence="3" id="KW-0813">Transport</keyword>
<dbReference type="PANTHER" id="PTHR21716:SF53">
    <property type="entry name" value="PERMEASE PERM-RELATED"/>
    <property type="match status" value="1"/>
</dbReference>
<name>A0A267MF67_9FIRM</name>
<comment type="subcellular location">
    <subcellularLocation>
        <location evidence="1">Cell membrane</location>
        <topology evidence="1">Multi-pass membrane protein</topology>
    </subcellularLocation>
</comment>
<evidence type="ECO:0000256" key="4">
    <source>
        <dbReference type="ARBA" id="ARBA00022475"/>
    </source>
</evidence>
<feature type="transmembrane region" description="Helical" evidence="8">
    <location>
        <begin position="12"/>
        <end position="31"/>
    </location>
</feature>
<feature type="transmembrane region" description="Helical" evidence="8">
    <location>
        <begin position="255"/>
        <end position="280"/>
    </location>
</feature>
<evidence type="ECO:0000256" key="6">
    <source>
        <dbReference type="ARBA" id="ARBA00022989"/>
    </source>
</evidence>
<dbReference type="Pfam" id="PF01594">
    <property type="entry name" value="AI-2E_transport"/>
    <property type="match status" value="1"/>
</dbReference>
<reference evidence="9 10" key="1">
    <citation type="submission" date="2017-06" db="EMBL/GenBank/DDBJ databases">
        <title>Draft genome sequence of anaerobic fermentative bacterium Anaeromicrobium sediminis DY2726D isolated from West Pacific Ocean sediments.</title>
        <authorList>
            <person name="Zeng X."/>
        </authorList>
    </citation>
    <scope>NUCLEOTIDE SEQUENCE [LARGE SCALE GENOMIC DNA]</scope>
    <source>
        <strain evidence="9 10">DY2726D</strain>
    </source>
</reference>
<evidence type="ECO:0008006" key="11">
    <source>
        <dbReference type="Google" id="ProtNLM"/>
    </source>
</evidence>
<feature type="transmembrane region" description="Helical" evidence="8">
    <location>
        <begin position="185"/>
        <end position="208"/>
    </location>
</feature>
<dbReference type="InterPro" id="IPR002549">
    <property type="entry name" value="AI-2E-like"/>
</dbReference>
<evidence type="ECO:0000256" key="7">
    <source>
        <dbReference type="ARBA" id="ARBA00023136"/>
    </source>
</evidence>
<dbReference type="GO" id="GO:0055085">
    <property type="term" value="P:transmembrane transport"/>
    <property type="evidence" value="ECO:0007669"/>
    <property type="project" value="TreeGrafter"/>
</dbReference>
<keyword evidence="4" id="KW-1003">Cell membrane</keyword>
<dbReference type="Proteomes" id="UP000216024">
    <property type="component" value="Unassembled WGS sequence"/>
</dbReference>
<keyword evidence="5 8" id="KW-0812">Transmembrane</keyword>
<dbReference type="PANTHER" id="PTHR21716">
    <property type="entry name" value="TRANSMEMBRANE PROTEIN"/>
    <property type="match status" value="1"/>
</dbReference>
<evidence type="ECO:0000256" key="8">
    <source>
        <dbReference type="SAM" id="Phobius"/>
    </source>
</evidence>
<keyword evidence="7 8" id="KW-0472">Membrane</keyword>
<dbReference type="AlphaFoldDB" id="A0A267MF67"/>